<evidence type="ECO:0000313" key="10">
    <source>
        <dbReference type="Proteomes" id="UP000070224"/>
    </source>
</evidence>
<evidence type="ECO:0000256" key="5">
    <source>
        <dbReference type="ARBA" id="ARBA00022989"/>
    </source>
</evidence>
<dbReference type="NCBIfam" id="TIGR00964">
    <property type="entry name" value="secE_bact"/>
    <property type="match status" value="1"/>
</dbReference>
<keyword evidence="2" id="KW-0813">Transport</keyword>
<keyword evidence="3 8" id="KW-0812">Transmembrane</keyword>
<dbReference type="Proteomes" id="UP000070224">
    <property type="component" value="Unassembled WGS sequence"/>
</dbReference>
<evidence type="ECO:0000256" key="1">
    <source>
        <dbReference type="ARBA" id="ARBA00004370"/>
    </source>
</evidence>
<proteinExistence type="predicted"/>
<dbReference type="Gene3D" id="1.20.5.1030">
    <property type="entry name" value="Preprotein translocase secy subunit"/>
    <property type="match status" value="1"/>
</dbReference>
<evidence type="ECO:0000313" key="9">
    <source>
        <dbReference type="EMBL" id="KXB77753.1"/>
    </source>
</evidence>
<evidence type="ECO:0000256" key="6">
    <source>
        <dbReference type="ARBA" id="ARBA00023010"/>
    </source>
</evidence>
<accession>A0A134BCS6</accession>
<dbReference type="GO" id="GO:0006605">
    <property type="term" value="P:protein targeting"/>
    <property type="evidence" value="ECO:0007669"/>
    <property type="project" value="InterPro"/>
</dbReference>
<dbReference type="RefSeq" id="WP_082713131.1">
    <property type="nucleotide sequence ID" value="NZ_KQ960418.1"/>
</dbReference>
<dbReference type="GO" id="GO:0016020">
    <property type="term" value="C:membrane"/>
    <property type="evidence" value="ECO:0007669"/>
    <property type="project" value="UniProtKB-SubCell"/>
</dbReference>
<comment type="subcellular location">
    <subcellularLocation>
        <location evidence="1">Membrane</location>
    </subcellularLocation>
</comment>
<keyword evidence="7 8" id="KW-0472">Membrane</keyword>
<dbReference type="Pfam" id="PF00584">
    <property type="entry name" value="SecE"/>
    <property type="match status" value="1"/>
</dbReference>
<evidence type="ECO:0000256" key="8">
    <source>
        <dbReference type="SAM" id="Phobius"/>
    </source>
</evidence>
<dbReference type="PATRIC" id="fig|322095.3.peg.388"/>
<sequence length="68" mass="7261">MSFIKKIGGAFSASYVELTQKVSWPSSSELTNSAVVVMVASLIIALVVLGMDKTFETILGFVYSRIGA</sequence>
<dbReference type="STRING" id="322095.HMPREF3185_00390"/>
<dbReference type="GO" id="GO:0006886">
    <property type="term" value="P:intracellular protein transport"/>
    <property type="evidence" value="ECO:0007669"/>
    <property type="project" value="InterPro"/>
</dbReference>
<dbReference type="OrthoDB" id="9810735at2"/>
<protein>
    <submittedName>
        <fullName evidence="9">Preprotein translocase, SecE subunit</fullName>
    </submittedName>
</protein>
<evidence type="ECO:0000256" key="3">
    <source>
        <dbReference type="ARBA" id="ARBA00022692"/>
    </source>
</evidence>
<organism evidence="9 10">
    <name type="scientific">Porphyromonas somerae</name>
    <dbReference type="NCBI Taxonomy" id="322095"/>
    <lineage>
        <taxon>Bacteria</taxon>
        <taxon>Pseudomonadati</taxon>
        <taxon>Bacteroidota</taxon>
        <taxon>Bacteroidia</taxon>
        <taxon>Bacteroidales</taxon>
        <taxon>Porphyromonadaceae</taxon>
        <taxon>Porphyromonas</taxon>
    </lineage>
</organism>
<dbReference type="InterPro" id="IPR001901">
    <property type="entry name" value="Translocase_SecE/Sec61-g"/>
</dbReference>
<feature type="transmembrane region" description="Helical" evidence="8">
    <location>
        <begin position="30"/>
        <end position="49"/>
    </location>
</feature>
<reference evidence="10" key="1">
    <citation type="submission" date="2016-01" db="EMBL/GenBank/DDBJ databases">
        <authorList>
            <person name="Mitreva M."/>
            <person name="Pepin K.H."/>
            <person name="Mihindukulasuriya K.A."/>
            <person name="Fulton R."/>
            <person name="Fronick C."/>
            <person name="O'Laughlin M."/>
            <person name="Miner T."/>
            <person name="Herter B."/>
            <person name="Rosa B.A."/>
            <person name="Cordes M."/>
            <person name="Tomlinson C."/>
            <person name="Wollam A."/>
            <person name="Palsikar V.B."/>
            <person name="Mardis E.R."/>
            <person name="Wilson R.K."/>
        </authorList>
    </citation>
    <scope>NUCLEOTIDE SEQUENCE [LARGE SCALE GENOMIC DNA]</scope>
    <source>
        <strain evidence="10">KA00683</strain>
    </source>
</reference>
<gene>
    <name evidence="9" type="ORF">HMPREF3185_00390</name>
</gene>
<keyword evidence="10" id="KW-1185">Reference proteome</keyword>
<keyword evidence="6" id="KW-0811">Translocation</keyword>
<name>A0A134BCS6_9PORP</name>
<keyword evidence="4" id="KW-0653">Protein transport</keyword>
<keyword evidence="5 8" id="KW-1133">Transmembrane helix</keyword>
<dbReference type="EMBL" id="LSDK01000029">
    <property type="protein sequence ID" value="KXB77753.1"/>
    <property type="molecule type" value="Genomic_DNA"/>
</dbReference>
<evidence type="ECO:0000256" key="7">
    <source>
        <dbReference type="ARBA" id="ARBA00023136"/>
    </source>
</evidence>
<dbReference type="AlphaFoldDB" id="A0A134BCS6"/>
<dbReference type="GO" id="GO:0009306">
    <property type="term" value="P:protein secretion"/>
    <property type="evidence" value="ECO:0007669"/>
    <property type="project" value="InterPro"/>
</dbReference>
<evidence type="ECO:0000256" key="2">
    <source>
        <dbReference type="ARBA" id="ARBA00022448"/>
    </source>
</evidence>
<evidence type="ECO:0000256" key="4">
    <source>
        <dbReference type="ARBA" id="ARBA00022927"/>
    </source>
</evidence>
<comment type="caution">
    <text evidence="9">The sequence shown here is derived from an EMBL/GenBank/DDBJ whole genome shotgun (WGS) entry which is preliminary data.</text>
</comment>
<dbReference type="InterPro" id="IPR005807">
    <property type="entry name" value="SecE_bac"/>
</dbReference>
<dbReference type="InterPro" id="IPR038379">
    <property type="entry name" value="SecE_sf"/>
</dbReference>
<dbReference type="GO" id="GO:0008320">
    <property type="term" value="F:protein transmembrane transporter activity"/>
    <property type="evidence" value="ECO:0007669"/>
    <property type="project" value="InterPro"/>
</dbReference>